<proteinExistence type="predicted"/>
<dbReference type="Proteomes" id="UP000515960">
    <property type="component" value="Chromosome"/>
</dbReference>
<dbReference type="RefSeq" id="WP_187332144.1">
    <property type="nucleotide sequence ID" value="NZ_CP060490.1"/>
</dbReference>
<dbReference type="AlphaFoldDB" id="A0A7G9B1X2"/>
<sequence length="777" mass="81243">MEKSRRYLSILLAAIICIGLFPVTGQAYDIGVPGLPSIGVDGEELAAGIYYFYQNKTLVTEGADNSNYHIYYDEEASKLTLNNVTIDGHVLVPGGTTIEIIGTVSIDGGTGIQSTSDGDVTVTGEDSAILTVTTQTEGILIPDEFSGTIELSGGITVTMNCGAYAINNCKEKDGGVKVGGSVNLTSTGSQPAIGTDAGDIMICDQAQIAANSQISTSKGNIYIQDNAVVTVDTAGIAISAGYGDKIEITDAARVTAKGSTGINAFSGSLLVDKKATLCATATGKDTAAISIGLPGDTIPQTVQINGTVDATGFVGIGVNNKDSGIVIDGGTAAINSKLAGLYLRDQTGTASITNGADVSITSEQFGVFMAEGAASPEIENSTITISSGEKAFLRTVPTFGYDVCQRNWAGDSEDTATAVATKDLTNGFAASKYLKVMPAAHTGGTATHTDRAICENCGQAYGELAHEFSSAWTSDASGHWHACTCGAKADAAAHTPGAAATGTTPQTCTVCGYVIAPATGGHQGGGSGGGGNHVVISFDTNGGDDIKNINKNFGSSLDLSDYTPMRDGYIFQGWYLDQEMTKPADDVKLTNDTKIYAKWEWDNPFGDISKEEWFYSTVEFVYTSDLMKGTDIGQFSPNSSTTRGQIAAILWRLAGSPDASGGDFADVASETYYAEAVRWADSEGIVNGYGNDLFGPDDPITREQFAVMLYNYAGKPAAPNEDLAFRDWEQGSDYAQDALRWAVSEGIISGKPGNILDPRGQATRAQVAVMLQRFLEK</sequence>
<dbReference type="PROSITE" id="PS51272">
    <property type="entry name" value="SLH"/>
    <property type="match status" value="3"/>
</dbReference>
<comment type="subcellular location">
    <subcellularLocation>
        <location evidence="1">Cell envelope</location>
    </subcellularLocation>
</comment>
<evidence type="ECO:0000256" key="2">
    <source>
        <dbReference type="ARBA" id="ARBA00022737"/>
    </source>
</evidence>
<reference evidence="4 5" key="1">
    <citation type="submission" date="2020-08" db="EMBL/GenBank/DDBJ databases">
        <authorList>
            <person name="Liu C."/>
            <person name="Sun Q."/>
        </authorList>
    </citation>
    <scope>NUCLEOTIDE SEQUENCE [LARGE SCALE GENOMIC DNA]</scope>
    <source>
        <strain evidence="4 5">NSJ-62</strain>
    </source>
</reference>
<dbReference type="InterPro" id="IPR013378">
    <property type="entry name" value="InlB-like_B-rpt"/>
</dbReference>
<feature type="domain" description="SLH" evidence="3">
    <location>
        <begin position="601"/>
        <end position="659"/>
    </location>
</feature>
<evidence type="ECO:0000313" key="5">
    <source>
        <dbReference type="Proteomes" id="UP000515960"/>
    </source>
</evidence>
<dbReference type="PANTHER" id="PTHR43308:SF5">
    <property type="entry name" value="S-LAYER PROTEIN _ PEPTIDOGLYCAN ENDO-BETA-N-ACETYLGLUCOSAMINIDASE"/>
    <property type="match status" value="1"/>
</dbReference>
<dbReference type="GO" id="GO:0030313">
    <property type="term" value="C:cell envelope"/>
    <property type="evidence" value="ECO:0007669"/>
    <property type="project" value="UniProtKB-SubCell"/>
</dbReference>
<protein>
    <submittedName>
        <fullName evidence="4">S-layer homology domain-containing protein</fullName>
    </submittedName>
</protein>
<keyword evidence="5" id="KW-1185">Reference proteome</keyword>
<dbReference type="Gene3D" id="2.60.40.4270">
    <property type="entry name" value="Listeria-Bacteroides repeat domain"/>
    <property type="match status" value="1"/>
</dbReference>
<dbReference type="InterPro" id="IPR051465">
    <property type="entry name" value="Cell_Envelope_Struct_Comp"/>
</dbReference>
<evidence type="ECO:0000256" key="1">
    <source>
        <dbReference type="ARBA" id="ARBA00004196"/>
    </source>
</evidence>
<gene>
    <name evidence="4" type="ORF">H8790_08670</name>
</gene>
<dbReference type="Pfam" id="PF09479">
    <property type="entry name" value="Flg_new"/>
    <property type="match status" value="1"/>
</dbReference>
<keyword evidence="2" id="KW-0677">Repeat</keyword>
<evidence type="ECO:0000259" key="3">
    <source>
        <dbReference type="PROSITE" id="PS51272"/>
    </source>
</evidence>
<name>A0A7G9B1X2_9FIRM</name>
<dbReference type="EMBL" id="CP060490">
    <property type="protein sequence ID" value="QNL43553.1"/>
    <property type="molecule type" value="Genomic_DNA"/>
</dbReference>
<feature type="domain" description="SLH" evidence="3">
    <location>
        <begin position="660"/>
        <end position="723"/>
    </location>
</feature>
<dbReference type="Pfam" id="PF00395">
    <property type="entry name" value="SLH"/>
    <property type="match status" value="3"/>
</dbReference>
<dbReference type="NCBIfam" id="TIGR02543">
    <property type="entry name" value="List_Bact_rpt"/>
    <property type="match status" value="1"/>
</dbReference>
<evidence type="ECO:0000313" key="4">
    <source>
        <dbReference type="EMBL" id="QNL43553.1"/>
    </source>
</evidence>
<dbReference type="PANTHER" id="PTHR43308">
    <property type="entry name" value="OUTER MEMBRANE PROTEIN ALPHA-RELATED"/>
    <property type="match status" value="1"/>
</dbReference>
<dbReference type="InterPro" id="IPR001119">
    <property type="entry name" value="SLH_dom"/>
</dbReference>
<accession>A0A7G9B1X2</accession>
<dbReference type="InterPro" id="IPR042229">
    <property type="entry name" value="Listeria/Bacterioides_rpt_sf"/>
</dbReference>
<organism evidence="4 5">
    <name type="scientific">Oscillibacter hominis</name>
    <dbReference type="NCBI Taxonomy" id="2763056"/>
    <lineage>
        <taxon>Bacteria</taxon>
        <taxon>Bacillati</taxon>
        <taxon>Bacillota</taxon>
        <taxon>Clostridia</taxon>
        <taxon>Eubacteriales</taxon>
        <taxon>Oscillospiraceae</taxon>
        <taxon>Oscillibacter</taxon>
    </lineage>
</organism>
<dbReference type="KEGG" id="ohi:H8790_08670"/>
<feature type="domain" description="SLH" evidence="3">
    <location>
        <begin position="725"/>
        <end position="777"/>
    </location>
</feature>